<proteinExistence type="predicted"/>
<reference evidence="6 7" key="1">
    <citation type="submission" date="2015-02" db="EMBL/GenBank/DDBJ databases">
        <authorList>
            <person name="Ju K.-S."/>
            <person name="Doroghazi J.R."/>
            <person name="Metcalf W."/>
        </authorList>
    </citation>
    <scope>NUCLEOTIDE SEQUENCE [LARGE SCALE GENOMIC DNA]</scope>
    <source>
        <strain evidence="6 7">NRRL B-16140</strain>
    </source>
</reference>
<dbReference type="GO" id="GO:0005975">
    <property type="term" value="P:carbohydrate metabolic process"/>
    <property type="evidence" value="ECO:0007669"/>
    <property type="project" value="UniProtKB-ARBA"/>
</dbReference>
<evidence type="ECO:0000259" key="5">
    <source>
        <dbReference type="Pfam" id="PF24346"/>
    </source>
</evidence>
<dbReference type="InterPro" id="IPR051417">
    <property type="entry name" value="SDr/BOS_complex"/>
</dbReference>
<feature type="non-terminal residue" evidence="6">
    <location>
        <position position="555"/>
    </location>
</feature>
<evidence type="ECO:0008006" key="8">
    <source>
        <dbReference type="Google" id="ProtNLM"/>
    </source>
</evidence>
<feature type="domain" description="SD-repeat containing protein B" evidence="4">
    <location>
        <begin position="171"/>
        <end position="289"/>
    </location>
</feature>
<comment type="caution">
    <text evidence="6">The sequence shown here is derived from an EMBL/GenBank/DDBJ whole genome shotgun (WGS) entry which is preliminary data.</text>
</comment>
<feature type="non-terminal residue" evidence="6">
    <location>
        <position position="1"/>
    </location>
</feature>
<evidence type="ECO:0000256" key="2">
    <source>
        <dbReference type="ARBA" id="ARBA00022525"/>
    </source>
</evidence>
<accession>A0A0F0H2T2</accession>
<dbReference type="RefSeq" id="WP_045312115.1">
    <property type="nucleotide sequence ID" value="NZ_JYJG01000088.1"/>
</dbReference>
<evidence type="ECO:0000259" key="4">
    <source>
        <dbReference type="Pfam" id="PF17210"/>
    </source>
</evidence>
<dbReference type="InterPro" id="IPR013783">
    <property type="entry name" value="Ig-like_fold"/>
</dbReference>
<dbReference type="PANTHER" id="PTHR23303">
    <property type="entry name" value="CARBOXYPEPTIDASE REGULATORY REGION-CONTAINING"/>
    <property type="match status" value="1"/>
</dbReference>
<name>A0A0F0H2T2_LENAE</name>
<evidence type="ECO:0000313" key="6">
    <source>
        <dbReference type="EMBL" id="KJK49191.1"/>
    </source>
</evidence>
<feature type="domain" description="DUF7507" evidence="5">
    <location>
        <begin position="74"/>
        <end position="131"/>
    </location>
</feature>
<dbReference type="EMBL" id="JYJG01000088">
    <property type="protein sequence ID" value="KJK49191.1"/>
    <property type="molecule type" value="Genomic_DNA"/>
</dbReference>
<dbReference type="InterPro" id="IPR033764">
    <property type="entry name" value="Sdr_B"/>
</dbReference>
<evidence type="ECO:0000313" key="7">
    <source>
        <dbReference type="Proteomes" id="UP000033393"/>
    </source>
</evidence>
<dbReference type="PATRIC" id="fig|68170.10.peg.3210"/>
<sequence length="555" mass="55593">QNQGGDDAVDSDAGAAVGSPAYGRTEVFTLDQGENDLTWDMGLVAAGIDIKKYVTGGSAVRDDADNPPGPTVPANSPVTWTYVVTNTGHLPLANVVVTDDQGVAVTCQNQPAVLAPGASFECTASGTAIEGLYRNVGSVVGNVVDGSGQTTSGEVRADNPAHYTGVNLATATVGDFVWSDANGNGLQDAGEPGVPGVAVALLQPGPDGVAGTGDDIPVATTTTGPAGGYLFTNLPAGSYFVKFTAPANAVPSPQNAGDDATDSDGDANGLTAVFPLILGQQDLSWDQGYVPASGAVGDRVWSDLDGDGVQDAGEPGVPNVPVELFRQGPNGPVSVGTTTTDTNGIYLFSGLSAGDYFVKFTPPAGMVISPQDQGGDDAADSDADATGTTVVFPLGQVQEDRTRDLGLVPAAASVGDFVWSDTNGDGVQDGGEAGVAGVTVELLQPGANGVPGGGDDVSVATTTTGPNGQYLFTGLAAGDYFVRFTPPAGSVISPQDQTVDTGDSDGDGSGVTAVFNLGQVEQDLTWDLGIVPPSAVVGDKVFSDTDADGVQDAGE</sequence>
<dbReference type="AlphaFoldDB" id="A0A0F0H2T2"/>
<dbReference type="Pfam" id="PF17210">
    <property type="entry name" value="SdrD_B"/>
    <property type="match status" value="3"/>
</dbReference>
<feature type="domain" description="SD-repeat containing protein B" evidence="4">
    <location>
        <begin position="412"/>
        <end position="530"/>
    </location>
</feature>
<organism evidence="6 7">
    <name type="scientific">Lentzea aerocolonigenes</name>
    <name type="common">Lechevalieria aerocolonigenes</name>
    <name type="synonym">Saccharothrix aerocolonigenes</name>
    <dbReference type="NCBI Taxonomy" id="68170"/>
    <lineage>
        <taxon>Bacteria</taxon>
        <taxon>Bacillati</taxon>
        <taxon>Actinomycetota</taxon>
        <taxon>Actinomycetes</taxon>
        <taxon>Pseudonocardiales</taxon>
        <taxon>Pseudonocardiaceae</taxon>
        <taxon>Lentzea</taxon>
    </lineage>
</organism>
<keyword evidence="3" id="KW-0732">Signal</keyword>
<evidence type="ECO:0000256" key="1">
    <source>
        <dbReference type="ARBA" id="ARBA00004613"/>
    </source>
</evidence>
<comment type="subcellular location">
    <subcellularLocation>
        <location evidence="1">Secreted</location>
    </subcellularLocation>
</comment>
<dbReference type="SUPFAM" id="SSF117074">
    <property type="entry name" value="Hypothetical protein PA1324"/>
    <property type="match status" value="4"/>
</dbReference>
<dbReference type="InterPro" id="IPR055354">
    <property type="entry name" value="DUF7507"/>
</dbReference>
<dbReference type="PANTHER" id="PTHR23303:SF15">
    <property type="entry name" value="COLOSSIN-A"/>
    <property type="match status" value="1"/>
</dbReference>
<keyword evidence="2" id="KW-0964">Secreted</keyword>
<keyword evidence="7" id="KW-1185">Reference proteome</keyword>
<dbReference type="Pfam" id="PF24346">
    <property type="entry name" value="DUF7507"/>
    <property type="match status" value="1"/>
</dbReference>
<dbReference type="Gene3D" id="2.60.40.10">
    <property type="entry name" value="Immunoglobulins"/>
    <property type="match status" value="3"/>
</dbReference>
<protein>
    <recommendedName>
        <fullName evidence="8">SD-repeat containing protein B domain-containing protein</fullName>
    </recommendedName>
</protein>
<evidence type="ECO:0000256" key="3">
    <source>
        <dbReference type="ARBA" id="ARBA00022729"/>
    </source>
</evidence>
<dbReference type="GO" id="GO:0005576">
    <property type="term" value="C:extracellular region"/>
    <property type="evidence" value="ECO:0007669"/>
    <property type="project" value="UniProtKB-SubCell"/>
</dbReference>
<dbReference type="Proteomes" id="UP000033393">
    <property type="component" value="Unassembled WGS sequence"/>
</dbReference>
<gene>
    <name evidence="6" type="ORF">UK23_14955</name>
</gene>
<feature type="domain" description="SD-repeat containing protein B" evidence="4">
    <location>
        <begin position="295"/>
        <end position="407"/>
    </location>
</feature>